<dbReference type="PRINTS" id="PR00507">
    <property type="entry name" value="N12N6MTFRASE"/>
</dbReference>
<dbReference type="Pfam" id="PF00176">
    <property type="entry name" value="SNF2-rel_dom"/>
    <property type="match status" value="1"/>
</dbReference>
<evidence type="ECO:0000259" key="2">
    <source>
        <dbReference type="PROSITE" id="PS51192"/>
    </source>
</evidence>
<organism evidence="4 5">
    <name type="scientific">Uliginosibacterium sediminicola</name>
    <dbReference type="NCBI Taxonomy" id="2024550"/>
    <lineage>
        <taxon>Bacteria</taxon>
        <taxon>Pseudomonadati</taxon>
        <taxon>Pseudomonadota</taxon>
        <taxon>Betaproteobacteria</taxon>
        <taxon>Rhodocyclales</taxon>
        <taxon>Zoogloeaceae</taxon>
        <taxon>Uliginosibacterium</taxon>
    </lineage>
</organism>
<sequence>MITPETHDIFTASTPFGVVEIGFPLTDTDLRAELSGQPAAVSCFTDLLGACENANGVPVSLQNLDPKTLMLCCQKDGITITAPADYDADETGLARFELQKALEVVETNEPINRARGDVEQADLEAASAASFRKAIAVLDGRAVLDSAQGGILPGLRMALGLAVSALAKLPIMADIIKARAGGKTEEFGLKKSGKKYREKINAKVGALVEQIAAGRNVKSLTPDELALFREYSGRGGLTDNSQNEYYTPAPVAQGVWDLFGAMGFTSGNVLEPSTGAGVFSATKPAGMVITGTEIDKISATVNAALHPEDRILHQPFEKLAVSAPDDSFDAVIGNVPFGTRNEGMQFDPEHKDEKRIERYFVSRVIDKTRPGGLIALIVPTGIIGNKAGPWCKFRAMISRKAEFLGAHKLPSKTFGAQGTDTVTDVIVLRKHPADLAGKIKHLPAQTLQVANVLWDEFISGGYWLGEGRKYIHGQYIPADKSKVRSMDQVIPDDGATPDTLKRALAVHFDSRIDWKMLDLAEPVIPAYAAGDRRAINGRDMEFDGTRWNEVQYDAPEGAIDAALYGAGTLDALRLITNDLEGMLSLSSAQAFRVFKDFPNLLNAQQRMAVEFAQSQPLDACREQAFRGSLIGSIVARYVAQSNIGESDDDHRKHVREIVEREYALFGHPRSVKGFYLEGEAARYFGSYLSAVSESGQVSDHLAGGVSEAIGYDPKNMRSVVEFLAKVKPDGVLSIDTVKAVYEGGEIKSLADVCGVDGVSITTNGEITTSARYCAGKVYEKAGEFMAAMERETDPRVKAQFQAQIDLMMSKVKKTGIEDISFGLRDRWIKARYKIDFLNQHGYQFVYAVQGEKTSADTGETYTGTIVSNDSDSQIGEFRLVSRAEANGGFGRQLEHYMQGRSIGFNVKDKGGVSADERIEGYRELVNNLEEQFIIFMQSHDDFLEIERTYNVTFNNYVAPERDASDLGLKGVSGLVKGHWYQNQGVRQLSEEGAGILGFDVGLGKTYTAIMFSLYDRQMGRSNKHLIVVPKAVLANWYQESKKLIGNHDGVLFVGFEPKRDKSAAIVQEPVWDENGNHKKNPHTGELEYQDVLIEDMPEEVFAKMHSIPQSNVGLVVMTYEKYATIPMREENRVKYAESWAEKSMMSMADLKKIGADGKEGRSYQEAQQTDRLKAEFSDDGTRKKAELPYFEDMGFDRVIVDECHAFKNSFTMGSDSERLAYLSNPAPSQRARDMAMKAAWLREKYDGKGVIALTATPVANSPIEIFNMLSLIIDQSEFERLGIYTPDDFVRQFGMIQSVEKVRVSGEVVTTDGLAGFKNLNSLRSLFHRFAIMKNADDVDPDGNVLKLPEAVEMMTPVTMSVEQRDLYAALREEAKKAGNPKAVKSGEARPMFAVIRDMDRVTTDIDLYNRTMTFIFKAADKDKLDALIASLPEELTARVTDEDTGEKADQKVPKRAGYAVNGDTITYIAHEVYEDAIVSRFKKFKIEYASHPLTPKYAKLIDNMQAELDSKGKQIVFTEEKSQHGKLLRLIINNLPVSADQVAIINADTAGGERLQEISDAYNRGDIRIIIANKKAEVGVNLQKGTSAIHHMTLPWNPASIQQRNGRGVRQGNTSAQVRVYYYQAHGSFDEYRLDLLKAKGNWIAALMDKNNTNDKAENSAAMGALEQAALLADNREEFLAMVNAQREKKEAEARAKRDSAAKVNLTKLSSLTSRLASFDSDLAAAKKSAQDAIEAARRALDKAKAEGADAETIGRREMAVKGAEFRAAKVPAEWEKKRTDMESQRKQAASMLNGMASKGELPFDAAILSAPERCLVTTSRMVVAVGHCYQLPKDRPGDRTTVVRVTALDVGTRTVDVEAVIGWVNSYDGFKADDLFTEGTTEVKATDEELEVLRKLSVGYRYNGLQALGLDFFKAHRAEIRLEGDYYLTRNSDGLLDASYMSGMQAETVIFPDRDDKALEKELAEYLKDQETGQYRSGLGATRLASIGQAIYGPDWRDVLGAHLNRASREDLTAVASAAVQSRIEDMPQATAAELADVVRACGSSFYGAGVRDAANGIVRVWMESQGYVNMSEIAGAVSAAMTAAQAVLQSRLEVMKADEQRAKEAALKSDPNYREVSPEWVQKFAAIGLQAVINNEDVVAPGKYGVKTYERFGSLFLKDRNAKNGRLYGTKEILKARFGAKWCPEVRQSAEKYGGTWVVPATTDLETLYSILA</sequence>
<dbReference type="PANTHER" id="PTHR41313:SF1">
    <property type="entry name" value="DNA METHYLASE ADENINE-SPECIFIC DOMAIN-CONTAINING PROTEIN"/>
    <property type="match status" value="1"/>
</dbReference>
<evidence type="ECO:0000259" key="3">
    <source>
        <dbReference type="PROSITE" id="PS51194"/>
    </source>
</evidence>
<dbReference type="PROSITE" id="PS51192">
    <property type="entry name" value="HELICASE_ATP_BIND_1"/>
    <property type="match status" value="1"/>
</dbReference>
<dbReference type="InterPro" id="IPR001650">
    <property type="entry name" value="Helicase_C-like"/>
</dbReference>
<name>A0ABU9YVX2_9RHOO</name>
<dbReference type="InterPro" id="IPR014001">
    <property type="entry name" value="Helicase_ATP-bd"/>
</dbReference>
<keyword evidence="5" id="KW-1185">Reference proteome</keyword>
<dbReference type="Gene3D" id="3.40.50.10810">
    <property type="entry name" value="Tandem AAA-ATPase domain"/>
    <property type="match status" value="2"/>
</dbReference>
<dbReference type="RefSeq" id="WP_345918621.1">
    <property type="nucleotide sequence ID" value="NZ_JBDIVE010000002.1"/>
</dbReference>
<dbReference type="InterPro" id="IPR052933">
    <property type="entry name" value="DNA_Protect_Modify"/>
</dbReference>
<protein>
    <submittedName>
        <fullName evidence="4">SNF2-related protein</fullName>
    </submittedName>
</protein>
<dbReference type="InterPro" id="IPR029063">
    <property type="entry name" value="SAM-dependent_MTases_sf"/>
</dbReference>
<evidence type="ECO:0000256" key="1">
    <source>
        <dbReference type="SAM" id="Coils"/>
    </source>
</evidence>
<dbReference type="InterPro" id="IPR038718">
    <property type="entry name" value="SNF2-like_sf"/>
</dbReference>
<dbReference type="SUPFAM" id="SSF53335">
    <property type="entry name" value="S-adenosyl-L-methionine-dependent methyltransferases"/>
    <property type="match status" value="1"/>
</dbReference>
<dbReference type="PANTHER" id="PTHR41313">
    <property type="entry name" value="ADENINE-SPECIFIC METHYLTRANSFERASE"/>
    <property type="match status" value="1"/>
</dbReference>
<feature type="domain" description="Helicase C-terminal" evidence="3">
    <location>
        <begin position="1501"/>
        <end position="1660"/>
    </location>
</feature>
<dbReference type="Gene3D" id="3.40.50.150">
    <property type="entry name" value="Vaccinia Virus protein VP39"/>
    <property type="match status" value="1"/>
</dbReference>
<reference evidence="4 5" key="1">
    <citation type="journal article" date="2018" name="Int. J. Syst. Evol. Microbiol.">
        <title>Uliginosibacterium sediminicola sp. nov., isolated from freshwater sediment.</title>
        <authorList>
            <person name="Hwang W.M."/>
            <person name="Kim S.M."/>
            <person name="Kang K."/>
            <person name="Ahn T.Y."/>
        </authorList>
    </citation>
    <scope>NUCLEOTIDE SEQUENCE [LARGE SCALE GENOMIC DNA]</scope>
    <source>
        <strain evidence="4 5">M1-21</strain>
    </source>
</reference>
<keyword evidence="1" id="KW-0175">Coiled coil</keyword>
<dbReference type="Pfam" id="PF00271">
    <property type="entry name" value="Helicase_C"/>
    <property type="match status" value="1"/>
</dbReference>
<accession>A0ABU9YVX2</accession>
<dbReference type="InterPro" id="IPR027417">
    <property type="entry name" value="P-loop_NTPase"/>
</dbReference>
<comment type="caution">
    <text evidence="4">The sequence shown here is derived from an EMBL/GenBank/DDBJ whole genome shotgun (WGS) entry which is preliminary data.</text>
</comment>
<dbReference type="Gene3D" id="3.40.50.300">
    <property type="entry name" value="P-loop containing nucleotide triphosphate hydrolases"/>
    <property type="match status" value="1"/>
</dbReference>
<evidence type="ECO:0000313" key="5">
    <source>
        <dbReference type="Proteomes" id="UP001410394"/>
    </source>
</evidence>
<feature type="coiled-coil region" evidence="1">
    <location>
        <begin position="1676"/>
        <end position="1703"/>
    </location>
</feature>
<feature type="domain" description="Helicase ATP-binding" evidence="2">
    <location>
        <begin position="985"/>
        <end position="1275"/>
    </location>
</feature>
<dbReference type="SMART" id="SM00487">
    <property type="entry name" value="DEXDc"/>
    <property type="match status" value="1"/>
</dbReference>
<proteinExistence type="predicted"/>
<dbReference type="CDD" id="cd02440">
    <property type="entry name" value="AdoMet_MTases"/>
    <property type="match status" value="1"/>
</dbReference>
<dbReference type="Proteomes" id="UP001410394">
    <property type="component" value="Unassembled WGS sequence"/>
</dbReference>
<feature type="coiled-coil region" evidence="1">
    <location>
        <begin position="1728"/>
        <end position="1755"/>
    </location>
</feature>
<dbReference type="PROSITE" id="PS51194">
    <property type="entry name" value="HELICASE_CTER"/>
    <property type="match status" value="1"/>
</dbReference>
<dbReference type="EMBL" id="JBDIVE010000002">
    <property type="protein sequence ID" value="MEN3067858.1"/>
    <property type="molecule type" value="Genomic_DNA"/>
</dbReference>
<dbReference type="SUPFAM" id="SSF52540">
    <property type="entry name" value="P-loop containing nucleoside triphosphate hydrolases"/>
    <property type="match status" value="2"/>
</dbReference>
<gene>
    <name evidence="4" type="ORF">ABDB84_05150</name>
</gene>
<evidence type="ECO:0000313" key="4">
    <source>
        <dbReference type="EMBL" id="MEN3067858.1"/>
    </source>
</evidence>
<dbReference type="InterPro" id="IPR000330">
    <property type="entry name" value="SNF2_N"/>
</dbReference>